<reference evidence="4 5" key="1">
    <citation type="journal article" date="2007" name="Science">
        <title>Sea anemone genome reveals ancestral eumetazoan gene repertoire and genomic organization.</title>
        <authorList>
            <person name="Putnam N.H."/>
            <person name="Srivastava M."/>
            <person name="Hellsten U."/>
            <person name="Dirks B."/>
            <person name="Chapman J."/>
            <person name="Salamov A."/>
            <person name="Terry A."/>
            <person name="Shapiro H."/>
            <person name="Lindquist E."/>
            <person name="Kapitonov V.V."/>
            <person name="Jurka J."/>
            <person name="Genikhovich G."/>
            <person name="Grigoriev I.V."/>
            <person name="Lucas S.M."/>
            <person name="Steele R.E."/>
            <person name="Finnerty J.R."/>
            <person name="Technau U."/>
            <person name="Martindale M.Q."/>
            <person name="Rokhsar D.S."/>
        </authorList>
    </citation>
    <scope>NUCLEOTIDE SEQUENCE [LARGE SCALE GENOMIC DNA]</scope>
    <source>
        <strain evidence="5">CH2 X CH6</strain>
    </source>
</reference>
<feature type="domain" description="ILEI/PANDER" evidence="3">
    <location>
        <begin position="168"/>
        <end position="256"/>
    </location>
</feature>
<feature type="signal peptide" evidence="1">
    <location>
        <begin position="1"/>
        <end position="23"/>
    </location>
</feature>
<sequence length="278" mass="30800">MYLTDFSALLAMLLFIMYRTGRGGSPVTSRPGSKLINHVIASFQSNSFIQCIQACMGTPDCYSYNQYPGAGLCELNSATHLSHPWDVVSDPDGSYMIYNLRPYRCSYSLCQEDEMCEVKPDGMTYTCRVKRFNIYVRSETFDDPSRLESGSESRITVDGQESFNNAGRGWTIVVFHMNGTFHSKSGPFDTRGSSSHAKAMAEYLTNLPNNTLVIATVEVTADLAGLAESALRSIGARDPVTPGYREAWCIVGYKGGNRPWIRQEHSTTDITEISVTVP</sequence>
<evidence type="ECO:0008006" key="6">
    <source>
        <dbReference type="Google" id="ProtNLM"/>
    </source>
</evidence>
<feature type="chain" id="PRO_5002712365" description="ILEI/PANDER domain-containing protein" evidence="1">
    <location>
        <begin position="24"/>
        <end position="278"/>
    </location>
</feature>
<feature type="domain" description="Apple" evidence="2">
    <location>
        <begin position="31"/>
        <end position="87"/>
    </location>
</feature>
<name>A7S6D1_NEMVE</name>
<dbReference type="Pfam" id="PF15711">
    <property type="entry name" value="ILEI"/>
    <property type="match status" value="1"/>
</dbReference>
<dbReference type="KEGG" id="nve:5512434"/>
<evidence type="ECO:0000313" key="4">
    <source>
        <dbReference type="EMBL" id="EDO40729.1"/>
    </source>
</evidence>
<evidence type="ECO:0000313" key="5">
    <source>
        <dbReference type="Proteomes" id="UP000001593"/>
    </source>
</evidence>
<evidence type="ECO:0000256" key="1">
    <source>
        <dbReference type="SAM" id="SignalP"/>
    </source>
</evidence>
<gene>
    <name evidence="4" type="ORF">NEMVEDRAFT_v1g207492</name>
</gene>
<organism evidence="4 5">
    <name type="scientific">Nematostella vectensis</name>
    <name type="common">Starlet sea anemone</name>
    <dbReference type="NCBI Taxonomy" id="45351"/>
    <lineage>
        <taxon>Eukaryota</taxon>
        <taxon>Metazoa</taxon>
        <taxon>Cnidaria</taxon>
        <taxon>Anthozoa</taxon>
        <taxon>Hexacorallia</taxon>
        <taxon>Actiniaria</taxon>
        <taxon>Edwardsiidae</taxon>
        <taxon>Nematostella</taxon>
    </lineage>
</organism>
<evidence type="ECO:0000259" key="2">
    <source>
        <dbReference type="Pfam" id="PF00024"/>
    </source>
</evidence>
<dbReference type="InParanoid" id="A7S6D1"/>
<dbReference type="Pfam" id="PF00024">
    <property type="entry name" value="PAN_1"/>
    <property type="match status" value="1"/>
</dbReference>
<protein>
    <recommendedName>
        <fullName evidence="6">ILEI/PANDER domain-containing protein</fullName>
    </recommendedName>
</protein>
<accession>A7S6D1</accession>
<dbReference type="InterPro" id="IPR039477">
    <property type="entry name" value="ILEI/PANDER_dom"/>
</dbReference>
<dbReference type="EMBL" id="DS469587">
    <property type="protein sequence ID" value="EDO40729.1"/>
    <property type="molecule type" value="Genomic_DNA"/>
</dbReference>
<dbReference type="HOGENOM" id="CLU_872384_0_0_1"/>
<dbReference type="AlphaFoldDB" id="A7S6D1"/>
<evidence type="ECO:0000259" key="3">
    <source>
        <dbReference type="Pfam" id="PF15711"/>
    </source>
</evidence>
<dbReference type="SUPFAM" id="SSF57414">
    <property type="entry name" value="Hairpin loop containing domain-like"/>
    <property type="match status" value="1"/>
</dbReference>
<dbReference type="PhylomeDB" id="A7S6D1"/>
<dbReference type="InterPro" id="IPR003609">
    <property type="entry name" value="Pan_app"/>
</dbReference>
<dbReference type="Proteomes" id="UP000001593">
    <property type="component" value="Unassembled WGS sequence"/>
</dbReference>
<keyword evidence="1" id="KW-0732">Signal</keyword>
<keyword evidence="5" id="KW-1185">Reference proteome</keyword>
<proteinExistence type="predicted"/>